<sequence length="105" mass="12015">MKNYWSAFRKHFISFFDGPKKPHAINLKQNQLTKTLQDAIQSQSAVHVIYSQKSFTGDIIRYDKETGQLVLKNFQQNISAIIAFSDIDRISLVPDTVKQSQAKAQ</sequence>
<organism evidence="1 2">
    <name type="scientific">Streptococcus loxodontisalivarius</name>
    <dbReference type="NCBI Taxonomy" id="1349415"/>
    <lineage>
        <taxon>Bacteria</taxon>
        <taxon>Bacillati</taxon>
        <taxon>Bacillota</taxon>
        <taxon>Bacilli</taxon>
        <taxon>Lactobacillales</taxon>
        <taxon>Streptococcaceae</taxon>
        <taxon>Streptococcus</taxon>
    </lineage>
</organism>
<evidence type="ECO:0000313" key="1">
    <source>
        <dbReference type="EMBL" id="MBM7643005.1"/>
    </source>
</evidence>
<dbReference type="Proteomes" id="UP000697472">
    <property type="component" value="Unassembled WGS sequence"/>
</dbReference>
<dbReference type="EMBL" id="JAFBEH010000025">
    <property type="protein sequence ID" value="MBM7643005.1"/>
    <property type="molecule type" value="Genomic_DNA"/>
</dbReference>
<proteinExistence type="predicted"/>
<accession>A0ABS2PTY6</accession>
<gene>
    <name evidence="1" type="ORF">JOC28_001306</name>
</gene>
<reference evidence="1 2" key="1">
    <citation type="submission" date="2021-01" db="EMBL/GenBank/DDBJ databases">
        <title>Genomic Encyclopedia of Type Strains, Phase IV (KMG-IV): sequencing the most valuable type-strain genomes for metagenomic binning, comparative biology and taxonomic classification.</title>
        <authorList>
            <person name="Goeker M."/>
        </authorList>
    </citation>
    <scope>NUCLEOTIDE SEQUENCE [LARGE SCALE GENOMIC DNA]</scope>
    <source>
        <strain evidence="1 2">DSM 27382</strain>
    </source>
</reference>
<evidence type="ECO:0000313" key="2">
    <source>
        <dbReference type="Proteomes" id="UP000697472"/>
    </source>
</evidence>
<keyword evidence="2" id="KW-1185">Reference proteome</keyword>
<dbReference type="RefSeq" id="WP_205009875.1">
    <property type="nucleotide sequence ID" value="NZ_JAFBEH010000025.1"/>
</dbReference>
<comment type="caution">
    <text evidence="1">The sequence shown here is derived from an EMBL/GenBank/DDBJ whole genome shotgun (WGS) entry which is preliminary data.</text>
</comment>
<name>A0ABS2PTY6_9STRE</name>
<protein>
    <submittedName>
        <fullName evidence="1">ABC-type branched-subunit amino acid transport system substrate-binding protein</fullName>
    </submittedName>
</protein>